<dbReference type="Gene3D" id="1.10.260.40">
    <property type="entry name" value="lambda repressor-like DNA-binding domains"/>
    <property type="match status" value="1"/>
</dbReference>
<dbReference type="SUPFAM" id="SSF51306">
    <property type="entry name" value="LexA/Signal peptidase"/>
    <property type="match status" value="1"/>
</dbReference>
<feature type="domain" description="Bacteriophage CI repressor N-terminal" evidence="5">
    <location>
        <begin position="17"/>
        <end position="69"/>
    </location>
</feature>
<evidence type="ECO:0000256" key="3">
    <source>
        <dbReference type="ARBA" id="ARBA00023163"/>
    </source>
</evidence>
<evidence type="ECO:0000313" key="7">
    <source>
        <dbReference type="Proteomes" id="UP001156664"/>
    </source>
</evidence>
<dbReference type="Proteomes" id="UP001156664">
    <property type="component" value="Unassembled WGS sequence"/>
</dbReference>
<feature type="domain" description="Peptidase S24/S26A/S26B/S26C" evidence="4">
    <location>
        <begin position="93"/>
        <end position="215"/>
    </location>
</feature>
<name>A0ABQ5YR35_9BURK</name>
<dbReference type="PANTHER" id="PTHR40661">
    <property type="match status" value="1"/>
</dbReference>
<gene>
    <name evidence="6" type="ORF">GCM10007875_16220</name>
</gene>
<accession>A0ABQ5YR35</accession>
<comment type="caution">
    <text evidence="6">The sequence shown here is derived from an EMBL/GenBank/DDBJ whole genome shotgun (WGS) entry which is preliminary data.</text>
</comment>
<keyword evidence="7" id="KW-1185">Reference proteome</keyword>
<dbReference type="PANTHER" id="PTHR40661:SF3">
    <property type="entry name" value="FELS-1 PROPHAGE TRANSCRIPTIONAL REGULATOR"/>
    <property type="match status" value="1"/>
</dbReference>
<protein>
    <submittedName>
        <fullName evidence="6">Cro/Cl family transcriptional regulator</fullName>
    </submittedName>
</protein>
<keyword evidence="1" id="KW-0805">Transcription regulation</keyword>
<evidence type="ECO:0000256" key="1">
    <source>
        <dbReference type="ARBA" id="ARBA00023015"/>
    </source>
</evidence>
<evidence type="ECO:0000256" key="2">
    <source>
        <dbReference type="ARBA" id="ARBA00023125"/>
    </source>
</evidence>
<evidence type="ECO:0000259" key="5">
    <source>
        <dbReference type="Pfam" id="PF07022"/>
    </source>
</evidence>
<reference evidence="7" key="1">
    <citation type="journal article" date="2019" name="Int. J. Syst. Evol. Microbiol.">
        <title>The Global Catalogue of Microorganisms (GCM) 10K type strain sequencing project: providing services to taxonomists for standard genome sequencing and annotation.</title>
        <authorList>
            <consortium name="The Broad Institute Genomics Platform"/>
            <consortium name="The Broad Institute Genome Sequencing Center for Infectious Disease"/>
            <person name="Wu L."/>
            <person name="Ma J."/>
        </authorList>
    </citation>
    <scope>NUCLEOTIDE SEQUENCE [LARGE SCALE GENOMIC DNA]</scope>
    <source>
        <strain evidence="7">NBRC 105857</strain>
    </source>
</reference>
<organism evidence="6 7">
    <name type="scientific">Limnobacter litoralis</name>
    <dbReference type="NCBI Taxonomy" id="481366"/>
    <lineage>
        <taxon>Bacteria</taxon>
        <taxon>Pseudomonadati</taxon>
        <taxon>Pseudomonadota</taxon>
        <taxon>Betaproteobacteria</taxon>
        <taxon>Burkholderiales</taxon>
        <taxon>Burkholderiaceae</taxon>
        <taxon>Limnobacter</taxon>
    </lineage>
</organism>
<dbReference type="InterPro" id="IPR015927">
    <property type="entry name" value="Peptidase_S24_S26A/B/C"/>
</dbReference>
<dbReference type="InterPro" id="IPR001387">
    <property type="entry name" value="Cro/C1-type_HTH"/>
</dbReference>
<dbReference type="EMBL" id="BSOJ01000015">
    <property type="protein sequence ID" value="GLR26532.1"/>
    <property type="molecule type" value="Genomic_DNA"/>
</dbReference>
<dbReference type="CDD" id="cd00093">
    <property type="entry name" value="HTH_XRE"/>
    <property type="match status" value="1"/>
</dbReference>
<dbReference type="InterPro" id="IPR039418">
    <property type="entry name" value="LexA-like"/>
</dbReference>
<dbReference type="RefSeq" id="WP_284281153.1">
    <property type="nucleotide sequence ID" value="NZ_BSOJ01000015.1"/>
</dbReference>
<evidence type="ECO:0000313" key="6">
    <source>
        <dbReference type="EMBL" id="GLR26532.1"/>
    </source>
</evidence>
<dbReference type="Pfam" id="PF00717">
    <property type="entry name" value="Peptidase_S24"/>
    <property type="match status" value="1"/>
</dbReference>
<keyword evidence="2" id="KW-0238">DNA-binding</keyword>
<sequence>MHIQMKRLYEAAKALKNISNQSELARHLNVSPQTVNNWEERGISKQGMLTAQKTVGCSAVWLETGQTPMEFGSGQEIAETNSDYVSFDLLDVQASAGPGCSPVEFPEIVRKINVLDTWAKKNLGSNTNNIRLISARGTSMQGTIENGDILFVDSAIRHFDGDGIYVICRGTETQVKRLQMLHGNVLAIISDNRLYESEKLTAEEADSLVICGRVVASWTLKKFW</sequence>
<dbReference type="Gene3D" id="2.10.109.10">
    <property type="entry name" value="Umud Fragment, subunit A"/>
    <property type="match status" value="1"/>
</dbReference>
<dbReference type="InterPro" id="IPR010744">
    <property type="entry name" value="Phage_CI_N"/>
</dbReference>
<dbReference type="InterPro" id="IPR010982">
    <property type="entry name" value="Lambda_DNA-bd_dom_sf"/>
</dbReference>
<dbReference type="CDD" id="cd06529">
    <property type="entry name" value="S24_LexA-like"/>
    <property type="match status" value="1"/>
</dbReference>
<evidence type="ECO:0000259" key="4">
    <source>
        <dbReference type="Pfam" id="PF00717"/>
    </source>
</evidence>
<dbReference type="InterPro" id="IPR036286">
    <property type="entry name" value="LexA/Signal_pep-like_sf"/>
</dbReference>
<dbReference type="Pfam" id="PF07022">
    <property type="entry name" value="Phage_CI_repr"/>
    <property type="match status" value="1"/>
</dbReference>
<keyword evidence="3" id="KW-0804">Transcription</keyword>
<proteinExistence type="predicted"/>